<dbReference type="SUPFAM" id="SSF54184">
    <property type="entry name" value="Penicillin-binding protein 2x (pbp-2x), c-terminal domain"/>
    <property type="match status" value="1"/>
</dbReference>
<gene>
    <name evidence="3" type="ORF">Pan189_14110</name>
</gene>
<dbReference type="Proteomes" id="UP000317318">
    <property type="component" value="Chromosome"/>
</dbReference>
<feature type="chain" id="PRO_5022211012" description="PASTA domain-containing protein" evidence="1">
    <location>
        <begin position="27"/>
        <end position="356"/>
    </location>
</feature>
<feature type="signal peptide" evidence="1">
    <location>
        <begin position="1"/>
        <end position="26"/>
    </location>
</feature>
<accession>A0A517QZH1</accession>
<dbReference type="Gene3D" id="2.50.20.10">
    <property type="entry name" value="Lipoprotein localisation LolA/LolB/LppX"/>
    <property type="match status" value="1"/>
</dbReference>
<evidence type="ECO:0000259" key="2">
    <source>
        <dbReference type="Pfam" id="PF03793"/>
    </source>
</evidence>
<evidence type="ECO:0000313" key="3">
    <source>
        <dbReference type="EMBL" id="QDT37045.1"/>
    </source>
</evidence>
<dbReference type="Gene3D" id="3.30.10.20">
    <property type="match status" value="1"/>
</dbReference>
<sequence length="356" mass="39855" precursor="true">MRGSTTLSTGLFSILIVALFGATASAQQAPAQPAKPDPALDKLLQEWHLETKKIEKLNGTHRRWVYDFTFGIEKRAKGKFYFEAPDRGRMDIEGLSDAELAKYPPATNKKVGKPFELRSDANERWICDGARVVEINDKVEEYKLHTIPEQSRGQNIMDGPLPFLFGMPPDKAKQRYKIHIAGRVGKRVKLFILPNWKQDASNWRWAEVILDTTNYLPEAVKLLDPGGAKETTYRFDNMVINRSSLLQWLGGGDPFRPNLRGYKKVQTEQTAAAPPAAPLRKQESKATVPSVVGLHFSKAKEVLQAKGYSPQFHAGGAATAKQQIHHVARQIPEPGSEHKAGEVVHLQYWVDPSEAK</sequence>
<dbReference type="OrthoDB" id="243478at2"/>
<name>A0A517QZH1_9PLAN</name>
<proteinExistence type="predicted"/>
<evidence type="ECO:0000256" key="1">
    <source>
        <dbReference type="SAM" id="SignalP"/>
    </source>
</evidence>
<evidence type="ECO:0000313" key="4">
    <source>
        <dbReference type="Proteomes" id="UP000317318"/>
    </source>
</evidence>
<dbReference type="KEGG" id="svp:Pan189_14110"/>
<dbReference type="InterPro" id="IPR005543">
    <property type="entry name" value="PASTA_dom"/>
</dbReference>
<keyword evidence="1" id="KW-0732">Signal</keyword>
<reference evidence="3 4" key="1">
    <citation type="submission" date="2019-02" db="EMBL/GenBank/DDBJ databases">
        <title>Deep-cultivation of Planctomycetes and their phenomic and genomic characterization uncovers novel biology.</title>
        <authorList>
            <person name="Wiegand S."/>
            <person name="Jogler M."/>
            <person name="Boedeker C."/>
            <person name="Pinto D."/>
            <person name="Vollmers J."/>
            <person name="Rivas-Marin E."/>
            <person name="Kohn T."/>
            <person name="Peeters S.H."/>
            <person name="Heuer A."/>
            <person name="Rast P."/>
            <person name="Oberbeckmann S."/>
            <person name="Bunk B."/>
            <person name="Jeske O."/>
            <person name="Meyerdierks A."/>
            <person name="Storesund J.E."/>
            <person name="Kallscheuer N."/>
            <person name="Luecker S."/>
            <person name="Lage O.M."/>
            <person name="Pohl T."/>
            <person name="Merkel B.J."/>
            <person name="Hornburger P."/>
            <person name="Mueller R.-W."/>
            <person name="Bruemmer F."/>
            <person name="Labrenz M."/>
            <person name="Spormann A.M."/>
            <person name="Op den Camp H."/>
            <person name="Overmann J."/>
            <person name="Amann R."/>
            <person name="Jetten M.S.M."/>
            <person name="Mascher T."/>
            <person name="Medema M.H."/>
            <person name="Devos D.P."/>
            <person name="Kaster A.-K."/>
            <person name="Ovreas L."/>
            <person name="Rohde M."/>
            <person name="Galperin M.Y."/>
            <person name="Jogler C."/>
        </authorList>
    </citation>
    <scope>NUCLEOTIDE SEQUENCE [LARGE SCALE GENOMIC DNA]</scope>
    <source>
        <strain evidence="3 4">Pan189</strain>
    </source>
</reference>
<feature type="domain" description="PASTA" evidence="2">
    <location>
        <begin position="287"/>
        <end position="346"/>
    </location>
</feature>
<dbReference type="Pfam" id="PF03793">
    <property type="entry name" value="PASTA"/>
    <property type="match status" value="1"/>
</dbReference>
<keyword evidence="4" id="KW-1185">Reference proteome</keyword>
<organism evidence="3 4">
    <name type="scientific">Stratiformator vulcanicus</name>
    <dbReference type="NCBI Taxonomy" id="2527980"/>
    <lineage>
        <taxon>Bacteria</taxon>
        <taxon>Pseudomonadati</taxon>
        <taxon>Planctomycetota</taxon>
        <taxon>Planctomycetia</taxon>
        <taxon>Planctomycetales</taxon>
        <taxon>Planctomycetaceae</taxon>
        <taxon>Stratiformator</taxon>
    </lineage>
</organism>
<dbReference type="RefSeq" id="WP_145363194.1">
    <property type="nucleotide sequence ID" value="NZ_CP036268.1"/>
</dbReference>
<dbReference type="EMBL" id="CP036268">
    <property type="protein sequence ID" value="QDT37045.1"/>
    <property type="molecule type" value="Genomic_DNA"/>
</dbReference>
<protein>
    <recommendedName>
        <fullName evidence="2">PASTA domain-containing protein</fullName>
    </recommendedName>
</protein>
<dbReference type="AlphaFoldDB" id="A0A517QZH1"/>
<dbReference type="CDD" id="cd06577">
    <property type="entry name" value="PASTA_pknB"/>
    <property type="match status" value="1"/>
</dbReference>